<protein>
    <submittedName>
        <fullName evidence="1">Uncharacterized protein</fullName>
    </submittedName>
</protein>
<dbReference type="VEuPathDB" id="FungiDB:VP01_1652g1"/>
<dbReference type="AlphaFoldDB" id="A0A0L6VGG4"/>
<dbReference type="OrthoDB" id="3044497at2759"/>
<gene>
    <name evidence="1" type="ORF">VP01_1652g1</name>
</gene>
<sequence>RYNTIMQAFGYSGVSLGLTAVPTPRVLYGALVWFQRNQKTVTNILDLINKSAARFCLGAVKSTPTIQAIGENSTKSDKHLTSKKNLLLLSLSCNKGNKSKLN</sequence>
<accession>A0A0L6VGG4</accession>
<evidence type="ECO:0000313" key="1">
    <source>
        <dbReference type="EMBL" id="KNZ59846.1"/>
    </source>
</evidence>
<name>A0A0L6VGG4_9BASI</name>
<comment type="caution">
    <text evidence="1">The sequence shown here is derived from an EMBL/GenBank/DDBJ whole genome shotgun (WGS) entry which is preliminary data.</text>
</comment>
<dbReference type="EMBL" id="LAVV01006451">
    <property type="protein sequence ID" value="KNZ59846.1"/>
    <property type="molecule type" value="Genomic_DNA"/>
</dbReference>
<keyword evidence="2" id="KW-1185">Reference proteome</keyword>
<reference evidence="1 2" key="1">
    <citation type="submission" date="2015-08" db="EMBL/GenBank/DDBJ databases">
        <title>Next Generation Sequencing and Analysis of the Genome of Puccinia sorghi L Schw, the Causal Agent of Maize Common Rust.</title>
        <authorList>
            <person name="Rochi L."/>
            <person name="Burguener G."/>
            <person name="Darino M."/>
            <person name="Turjanski A."/>
            <person name="Kreff E."/>
            <person name="Dieguez M.J."/>
            <person name="Sacco F."/>
        </authorList>
    </citation>
    <scope>NUCLEOTIDE SEQUENCE [LARGE SCALE GENOMIC DNA]</scope>
    <source>
        <strain evidence="1 2">RO10H11247</strain>
    </source>
</reference>
<organism evidence="1 2">
    <name type="scientific">Puccinia sorghi</name>
    <dbReference type="NCBI Taxonomy" id="27349"/>
    <lineage>
        <taxon>Eukaryota</taxon>
        <taxon>Fungi</taxon>
        <taxon>Dikarya</taxon>
        <taxon>Basidiomycota</taxon>
        <taxon>Pucciniomycotina</taxon>
        <taxon>Pucciniomycetes</taxon>
        <taxon>Pucciniales</taxon>
        <taxon>Pucciniaceae</taxon>
        <taxon>Puccinia</taxon>
    </lineage>
</organism>
<feature type="non-terminal residue" evidence="1">
    <location>
        <position position="1"/>
    </location>
</feature>
<dbReference type="Proteomes" id="UP000037035">
    <property type="component" value="Unassembled WGS sequence"/>
</dbReference>
<evidence type="ECO:0000313" key="2">
    <source>
        <dbReference type="Proteomes" id="UP000037035"/>
    </source>
</evidence>
<proteinExistence type="predicted"/>